<dbReference type="EMBL" id="CAJVQB010009220">
    <property type="protein sequence ID" value="CAG8727910.1"/>
    <property type="molecule type" value="Genomic_DNA"/>
</dbReference>
<protein>
    <submittedName>
        <fullName evidence="2">28547_t:CDS:1</fullName>
    </submittedName>
</protein>
<reference evidence="2 3" key="1">
    <citation type="submission" date="2021-06" db="EMBL/GenBank/DDBJ databases">
        <authorList>
            <person name="Kallberg Y."/>
            <person name="Tangrot J."/>
            <person name="Rosling A."/>
        </authorList>
    </citation>
    <scope>NUCLEOTIDE SEQUENCE [LARGE SCALE GENOMIC DNA]</scope>
    <source>
        <strain evidence="2 3">120-4 pot B 10/14</strain>
    </source>
</reference>
<evidence type="ECO:0000256" key="1">
    <source>
        <dbReference type="SAM" id="MobiDB-lite"/>
    </source>
</evidence>
<gene>
    <name evidence="2" type="ORF">GMARGA_LOCUS14115</name>
</gene>
<feature type="non-terminal residue" evidence="2">
    <location>
        <position position="1"/>
    </location>
</feature>
<accession>A0ABN7V409</accession>
<evidence type="ECO:0000313" key="3">
    <source>
        <dbReference type="Proteomes" id="UP000789901"/>
    </source>
</evidence>
<organism evidence="2 3">
    <name type="scientific">Gigaspora margarita</name>
    <dbReference type="NCBI Taxonomy" id="4874"/>
    <lineage>
        <taxon>Eukaryota</taxon>
        <taxon>Fungi</taxon>
        <taxon>Fungi incertae sedis</taxon>
        <taxon>Mucoromycota</taxon>
        <taxon>Glomeromycotina</taxon>
        <taxon>Glomeromycetes</taxon>
        <taxon>Diversisporales</taxon>
        <taxon>Gigasporaceae</taxon>
        <taxon>Gigaspora</taxon>
    </lineage>
</organism>
<name>A0ABN7V409_GIGMA</name>
<sequence length="51" mass="5826">DILGPSFFAYTNSKEEEEFIQSDYKQLSDRESDSSKKTNDFTIQVGATFPN</sequence>
<comment type="caution">
    <text evidence="2">The sequence shown here is derived from an EMBL/GenBank/DDBJ whole genome shotgun (WGS) entry which is preliminary data.</text>
</comment>
<keyword evidence="3" id="KW-1185">Reference proteome</keyword>
<feature type="compositionally biased region" description="Basic and acidic residues" evidence="1">
    <location>
        <begin position="26"/>
        <end position="39"/>
    </location>
</feature>
<proteinExistence type="predicted"/>
<evidence type="ECO:0000313" key="2">
    <source>
        <dbReference type="EMBL" id="CAG8727910.1"/>
    </source>
</evidence>
<dbReference type="Proteomes" id="UP000789901">
    <property type="component" value="Unassembled WGS sequence"/>
</dbReference>
<feature type="region of interest" description="Disordered" evidence="1">
    <location>
        <begin position="21"/>
        <end position="51"/>
    </location>
</feature>